<proteinExistence type="predicted"/>
<keyword evidence="2" id="KW-1185">Reference proteome</keyword>
<dbReference type="EMBL" id="JBHSMK010000002">
    <property type="protein sequence ID" value="MFC5435294.1"/>
    <property type="molecule type" value="Genomic_DNA"/>
</dbReference>
<evidence type="ECO:0000313" key="2">
    <source>
        <dbReference type="Proteomes" id="UP001596013"/>
    </source>
</evidence>
<organism evidence="1 2">
    <name type="scientific">Rhodanobacter umsongensis</name>
    <dbReference type="NCBI Taxonomy" id="633153"/>
    <lineage>
        <taxon>Bacteria</taxon>
        <taxon>Pseudomonadati</taxon>
        <taxon>Pseudomonadota</taxon>
        <taxon>Gammaproteobacteria</taxon>
        <taxon>Lysobacterales</taxon>
        <taxon>Rhodanobacteraceae</taxon>
        <taxon>Rhodanobacter</taxon>
    </lineage>
</organism>
<sequence length="50" mass="5121">MAKKRSGVLPMTLPHSLLPIVAGGVAGSVATGNMTIRSMHTVTPPTDSSF</sequence>
<dbReference type="Proteomes" id="UP001596013">
    <property type="component" value="Unassembled WGS sequence"/>
</dbReference>
<reference evidence="2" key="1">
    <citation type="journal article" date="2019" name="Int. J. Syst. Evol. Microbiol.">
        <title>The Global Catalogue of Microorganisms (GCM) 10K type strain sequencing project: providing services to taxonomists for standard genome sequencing and annotation.</title>
        <authorList>
            <consortium name="The Broad Institute Genomics Platform"/>
            <consortium name="The Broad Institute Genome Sequencing Center for Infectious Disease"/>
            <person name="Wu L."/>
            <person name="Ma J."/>
        </authorList>
    </citation>
    <scope>NUCLEOTIDE SEQUENCE [LARGE SCALE GENOMIC DNA]</scope>
    <source>
        <strain evidence="2">JCM 17130</strain>
    </source>
</reference>
<gene>
    <name evidence="1" type="ORF">ACFPME_01915</name>
</gene>
<dbReference type="RefSeq" id="WP_377301461.1">
    <property type="nucleotide sequence ID" value="NZ_JBHSMK010000002.1"/>
</dbReference>
<evidence type="ECO:0000313" key="1">
    <source>
        <dbReference type="EMBL" id="MFC5435294.1"/>
    </source>
</evidence>
<protein>
    <submittedName>
        <fullName evidence="1">Uncharacterized protein</fullName>
    </submittedName>
</protein>
<accession>A0ABW0JHD9</accession>
<comment type="caution">
    <text evidence="1">The sequence shown here is derived from an EMBL/GenBank/DDBJ whole genome shotgun (WGS) entry which is preliminary data.</text>
</comment>
<name>A0ABW0JHD9_9GAMM</name>